<comment type="caution">
    <text evidence="1">The sequence shown here is derived from an EMBL/GenBank/DDBJ whole genome shotgun (WGS) entry which is preliminary data.</text>
</comment>
<dbReference type="Proteomes" id="UP000266861">
    <property type="component" value="Unassembled WGS sequence"/>
</dbReference>
<dbReference type="EMBL" id="PQFF01000325">
    <property type="protein sequence ID" value="RHZ60195.1"/>
    <property type="molecule type" value="Genomic_DNA"/>
</dbReference>
<evidence type="ECO:0000313" key="1">
    <source>
        <dbReference type="EMBL" id="RHZ60195.1"/>
    </source>
</evidence>
<reference evidence="1 2" key="1">
    <citation type="submission" date="2018-08" db="EMBL/GenBank/DDBJ databases">
        <title>Genome and evolution of the arbuscular mycorrhizal fungus Diversispora epigaea (formerly Glomus versiforme) and its bacterial endosymbionts.</title>
        <authorList>
            <person name="Sun X."/>
            <person name="Fei Z."/>
            <person name="Harrison M."/>
        </authorList>
    </citation>
    <scope>NUCLEOTIDE SEQUENCE [LARGE SCALE GENOMIC DNA]</scope>
    <source>
        <strain evidence="1 2">IT104</strain>
    </source>
</reference>
<protein>
    <submittedName>
        <fullName evidence="1">Uncharacterized protein</fullName>
    </submittedName>
</protein>
<keyword evidence="2" id="KW-1185">Reference proteome</keyword>
<accession>A0A397HAR1</accession>
<dbReference type="OrthoDB" id="2427761at2759"/>
<evidence type="ECO:0000313" key="2">
    <source>
        <dbReference type="Proteomes" id="UP000266861"/>
    </source>
</evidence>
<organism evidence="1 2">
    <name type="scientific">Diversispora epigaea</name>
    <dbReference type="NCBI Taxonomy" id="1348612"/>
    <lineage>
        <taxon>Eukaryota</taxon>
        <taxon>Fungi</taxon>
        <taxon>Fungi incertae sedis</taxon>
        <taxon>Mucoromycota</taxon>
        <taxon>Glomeromycotina</taxon>
        <taxon>Glomeromycetes</taxon>
        <taxon>Diversisporales</taxon>
        <taxon>Diversisporaceae</taxon>
        <taxon>Diversispora</taxon>
    </lineage>
</organism>
<dbReference type="AlphaFoldDB" id="A0A397HAR1"/>
<proteinExistence type="predicted"/>
<name>A0A397HAR1_9GLOM</name>
<sequence length="85" mass="9821">MTKLSFDGWQTALDPENFTLLSLLEFRRTKGDFTYDSCKEHFAISKFLEKIESDTNQRWAAAAENISKSDYVSMQPPKQLEYASC</sequence>
<gene>
    <name evidence="1" type="ORF">Glove_357g42</name>
</gene>